<dbReference type="Pfam" id="PF02980">
    <property type="entry name" value="FokI_dom_2"/>
    <property type="match status" value="1"/>
</dbReference>
<dbReference type="InterPro" id="IPR004233">
    <property type="entry name" value="FokI_D2"/>
</dbReference>
<dbReference type="AlphaFoldDB" id="A0A0R1F147"/>
<dbReference type="Pfam" id="PF02981">
    <property type="entry name" value="FokI_D1"/>
    <property type="match status" value="1"/>
</dbReference>
<feature type="domain" description="FokI recognition" evidence="3">
    <location>
        <begin position="20"/>
        <end position="167"/>
    </location>
</feature>
<evidence type="ECO:0000259" key="5">
    <source>
        <dbReference type="Pfam" id="PF16902"/>
    </source>
</evidence>
<gene>
    <name evidence="6" type="ORF">FD22_GL001686</name>
</gene>
<dbReference type="InterPro" id="IPR036390">
    <property type="entry name" value="WH_DNA-bd_sf"/>
</dbReference>
<dbReference type="eggNOG" id="ENOG502Z8NJ">
    <property type="taxonomic scope" value="Bacteria"/>
</dbReference>
<dbReference type="Gene3D" id="3.40.91.30">
    <property type="match status" value="1"/>
</dbReference>
<dbReference type="CDD" id="cd22327">
    <property type="entry name" value="FokI_nuclease-like"/>
    <property type="match status" value="1"/>
</dbReference>
<dbReference type="Gene3D" id="1.10.10.10">
    <property type="entry name" value="Winged helix-like DNA-binding domain superfamily/Winged helix DNA-binding domain"/>
    <property type="match status" value="1"/>
</dbReference>
<dbReference type="Proteomes" id="UP000051181">
    <property type="component" value="Unassembled WGS sequence"/>
</dbReference>
<evidence type="ECO:0000313" key="7">
    <source>
        <dbReference type="Proteomes" id="UP000051181"/>
    </source>
</evidence>
<evidence type="ECO:0000259" key="4">
    <source>
        <dbReference type="Pfam" id="PF09254"/>
    </source>
</evidence>
<dbReference type="InterPro" id="IPR011335">
    <property type="entry name" value="Restrct_endonuc-II-like"/>
</dbReference>
<evidence type="ECO:0000259" key="2">
    <source>
        <dbReference type="Pfam" id="PF02980"/>
    </source>
</evidence>
<dbReference type="InterPro" id="IPR015334">
    <property type="entry name" value="FokI_cleavage_dom"/>
</dbReference>
<dbReference type="GO" id="GO:0009036">
    <property type="term" value="F:type II site-specific deoxyribonuclease activity"/>
    <property type="evidence" value="ECO:0007669"/>
    <property type="project" value="InterPro"/>
</dbReference>
<dbReference type="SUPFAM" id="SSF52980">
    <property type="entry name" value="Restriction endonuclease-like"/>
    <property type="match status" value="1"/>
</dbReference>
<dbReference type="GeneID" id="65917236"/>
<dbReference type="SUPFAM" id="SSF46785">
    <property type="entry name" value="Winged helix' DNA-binding domain"/>
    <property type="match status" value="3"/>
</dbReference>
<keyword evidence="1" id="KW-0378">Hydrolase</keyword>
<dbReference type="GO" id="GO:0003677">
    <property type="term" value="F:DNA binding"/>
    <property type="evidence" value="ECO:0007669"/>
    <property type="project" value="InterPro"/>
</dbReference>
<feature type="domain" description="FokI D3" evidence="5">
    <location>
        <begin position="332"/>
        <end position="406"/>
    </location>
</feature>
<evidence type="ECO:0000259" key="3">
    <source>
        <dbReference type="Pfam" id="PF02981"/>
    </source>
</evidence>
<dbReference type="Pfam" id="PF16902">
    <property type="entry name" value="FokI_D3"/>
    <property type="match status" value="1"/>
</dbReference>
<dbReference type="PATRIC" id="fig|913848.6.peg.1725"/>
<feature type="domain" description="FokI cleavage" evidence="4">
    <location>
        <begin position="431"/>
        <end position="623"/>
    </location>
</feature>
<organism evidence="6 7">
    <name type="scientific">Loigolactobacillus coryniformis subsp. coryniformis KCTC 3167 = DSM 20001</name>
    <dbReference type="NCBI Taxonomy" id="913848"/>
    <lineage>
        <taxon>Bacteria</taxon>
        <taxon>Bacillati</taxon>
        <taxon>Bacillota</taxon>
        <taxon>Bacilli</taxon>
        <taxon>Lactobacillales</taxon>
        <taxon>Lactobacillaceae</taxon>
        <taxon>Loigolactobacillus</taxon>
    </lineage>
</organism>
<name>A0A0R1F147_9LACO</name>
<dbReference type="InterPro" id="IPR036388">
    <property type="entry name" value="WH-like_DNA-bd_sf"/>
</dbReference>
<dbReference type="CDD" id="cd00941">
    <property type="entry name" value="FokI_N"/>
    <property type="match status" value="1"/>
</dbReference>
<proteinExistence type="predicted"/>
<dbReference type="InterPro" id="IPR004234">
    <property type="entry name" value="FokI_D1"/>
</dbReference>
<dbReference type="InterPro" id="IPR044945">
    <property type="entry name" value="FokI_dom_1_2"/>
</dbReference>
<evidence type="ECO:0000256" key="1">
    <source>
        <dbReference type="ARBA" id="ARBA00022801"/>
    </source>
</evidence>
<dbReference type="EMBL" id="AZCN01000047">
    <property type="protein sequence ID" value="KRK15504.1"/>
    <property type="molecule type" value="Genomic_DNA"/>
</dbReference>
<accession>A0A0R1F147</accession>
<comment type="caution">
    <text evidence="6">The sequence shown here is derived from an EMBL/GenBank/DDBJ whole genome shotgun (WGS) entry which is preliminary data.</text>
</comment>
<dbReference type="Pfam" id="PF09254">
    <property type="entry name" value="FokI_cleav_dom"/>
    <property type="match status" value="1"/>
</dbReference>
<feature type="domain" description="FokI recognition" evidence="2">
    <location>
        <begin position="180"/>
        <end position="319"/>
    </location>
</feature>
<reference evidence="6 7" key="1">
    <citation type="journal article" date="2015" name="Genome Announc.">
        <title>Expanding the biotechnology potential of lactobacilli through comparative genomics of 213 strains and associated genera.</title>
        <authorList>
            <person name="Sun Z."/>
            <person name="Harris H.M."/>
            <person name="McCann A."/>
            <person name="Guo C."/>
            <person name="Argimon S."/>
            <person name="Zhang W."/>
            <person name="Yang X."/>
            <person name="Jeffery I.B."/>
            <person name="Cooney J.C."/>
            <person name="Kagawa T.F."/>
            <person name="Liu W."/>
            <person name="Song Y."/>
            <person name="Salvetti E."/>
            <person name="Wrobel A."/>
            <person name="Rasinkangas P."/>
            <person name="Parkhill J."/>
            <person name="Rea M.C."/>
            <person name="O'Sullivan O."/>
            <person name="Ritari J."/>
            <person name="Douillard F.P."/>
            <person name="Paul Ross R."/>
            <person name="Yang R."/>
            <person name="Briner A.E."/>
            <person name="Felis G.E."/>
            <person name="de Vos W.M."/>
            <person name="Barrangou R."/>
            <person name="Klaenhammer T.R."/>
            <person name="Caufield P.W."/>
            <person name="Cui Y."/>
            <person name="Zhang H."/>
            <person name="O'Toole P.W."/>
        </authorList>
    </citation>
    <scope>NUCLEOTIDE SEQUENCE [LARGE SCALE GENOMIC DNA]</scope>
    <source>
        <strain evidence="6 7">DSM 20001</strain>
    </source>
</reference>
<sequence length="637" mass="73174">MTITINYYPKKTKRFSIGLGQDVGSLRSMVNMLQVFVINSPIQKKLIKRLSWRMSDQTLHKKYLKILSSSPVRATVKDLSIEYKKLKHTNASPNIRGILQGIMDGQKYARDRNNNLLLDPEGKPYKLSMRSWAIRNFISLAISLGFLNWNRVNGDITLTAFGYQLATAKHFSTEELTNDETKLFTRAFISLPYAVGFMRTLKNTPNGLNKFELGEKFGFAGEEGFVSFGSKIFIDALKEAYRKNDEKLAKTINSNWESTSDKYIRSLASLLGKLNFVHTSKQKIKYKDEEQKDRSFKISIYSLTGLGRQALGYALGLSSHPRSKKNIIWDMLATKGSQQTYIRTVRALILKELSESRYLTAELLATRINNNRINSKRVLNGELVTADEIIDHITGLNGIGLEITSSHRGFILKDKISDFEIPVLATDLPHKDNVIKQQDELRPMLKHVNHKYLQLVELAFESSRNSEYSQFETLTMELVLKYLDFSGKSLGGANKPDGIAWDPLGNFLIFDTKAYKHGYTLSNNTDRVARYINDVRDKDIQRISRWWQSIPTYIDVKNKLQFVYISGSFTGHYLRLLNDLRSRTRAKGGLVTVEKLLLTTERYLAEADYTHKELFDDWMDDNIEHEEYFYSLQDALK</sequence>
<dbReference type="GO" id="GO:0009307">
    <property type="term" value="P:DNA restriction-modification system"/>
    <property type="evidence" value="ECO:0007669"/>
    <property type="project" value="InterPro"/>
</dbReference>
<dbReference type="RefSeq" id="WP_010011118.1">
    <property type="nucleotide sequence ID" value="NZ_AZCN01000047.1"/>
</dbReference>
<dbReference type="InterPro" id="IPR031655">
    <property type="entry name" value="FokI_D3"/>
</dbReference>
<protein>
    <submittedName>
        <fullName evidence="6">Type II site-specific deoxyribonuclease</fullName>
    </submittedName>
</protein>
<dbReference type="Gene3D" id="3.90.241.10">
    <property type="entry name" value="Foki Restriction Endonuclease, Chain A, domain 1"/>
    <property type="match status" value="1"/>
</dbReference>
<evidence type="ECO:0000313" key="6">
    <source>
        <dbReference type="EMBL" id="KRK15504.1"/>
    </source>
</evidence>